<dbReference type="PANTHER" id="PTHR43133:SF52">
    <property type="entry name" value="ECF RNA POLYMERASE SIGMA FACTOR SIGL"/>
    <property type="match status" value="1"/>
</dbReference>
<evidence type="ECO:0000256" key="2">
    <source>
        <dbReference type="ARBA" id="ARBA00023015"/>
    </source>
</evidence>
<keyword evidence="2" id="KW-0805">Transcription regulation</keyword>
<evidence type="ECO:0000256" key="4">
    <source>
        <dbReference type="ARBA" id="ARBA00023125"/>
    </source>
</evidence>
<reference evidence="9 10" key="1">
    <citation type="submission" date="2023-01" db="EMBL/GenBank/DDBJ databases">
        <title>Characterization of estradiol degrading bacteria Microbacterium sp. MZT7 and reveal degrading genes through genome analysis.</title>
        <authorList>
            <person name="Hao P."/>
            <person name="Gao Y."/>
        </authorList>
    </citation>
    <scope>NUCLEOTIDE SEQUENCE [LARGE SCALE GENOMIC DNA]</scope>
    <source>
        <strain evidence="9 10">MZT7</strain>
    </source>
</reference>
<feature type="domain" description="RNA polymerase sigma-70 region 4" evidence="8">
    <location>
        <begin position="172"/>
        <end position="220"/>
    </location>
</feature>
<evidence type="ECO:0000256" key="6">
    <source>
        <dbReference type="SAM" id="MobiDB-lite"/>
    </source>
</evidence>
<feature type="domain" description="RNA polymerase sigma-70 region 2" evidence="7">
    <location>
        <begin position="74"/>
        <end position="143"/>
    </location>
</feature>
<keyword evidence="10" id="KW-1185">Reference proteome</keyword>
<dbReference type="InterPro" id="IPR007627">
    <property type="entry name" value="RNA_pol_sigma70_r2"/>
</dbReference>
<dbReference type="Pfam" id="PF04545">
    <property type="entry name" value="Sigma70_r4"/>
    <property type="match status" value="1"/>
</dbReference>
<accession>A0ABY3RVA2</accession>
<dbReference type="NCBIfam" id="TIGR02937">
    <property type="entry name" value="sigma70-ECF"/>
    <property type="match status" value="1"/>
</dbReference>
<keyword evidence="5" id="KW-0804">Transcription</keyword>
<dbReference type="SUPFAM" id="SSF88946">
    <property type="entry name" value="Sigma2 domain of RNA polymerase sigma factors"/>
    <property type="match status" value="1"/>
</dbReference>
<feature type="region of interest" description="Disordered" evidence="6">
    <location>
        <begin position="39"/>
        <end position="65"/>
    </location>
</feature>
<keyword evidence="3" id="KW-0731">Sigma factor</keyword>
<dbReference type="PANTHER" id="PTHR43133">
    <property type="entry name" value="RNA POLYMERASE ECF-TYPE SIGMA FACTO"/>
    <property type="match status" value="1"/>
</dbReference>
<dbReference type="InterPro" id="IPR014284">
    <property type="entry name" value="RNA_pol_sigma-70_dom"/>
</dbReference>
<dbReference type="EMBL" id="CP082781">
    <property type="protein sequence ID" value="UGS26850.1"/>
    <property type="molecule type" value="Genomic_DNA"/>
</dbReference>
<comment type="similarity">
    <text evidence="1">Belongs to the sigma-70 factor family. ECF subfamily.</text>
</comment>
<dbReference type="InterPro" id="IPR007630">
    <property type="entry name" value="RNA_pol_sigma70_r4"/>
</dbReference>
<evidence type="ECO:0000256" key="3">
    <source>
        <dbReference type="ARBA" id="ARBA00023082"/>
    </source>
</evidence>
<dbReference type="Proteomes" id="UP001199642">
    <property type="component" value="Chromosome"/>
</dbReference>
<evidence type="ECO:0000259" key="8">
    <source>
        <dbReference type="Pfam" id="PF04545"/>
    </source>
</evidence>
<evidence type="ECO:0000313" key="9">
    <source>
        <dbReference type="EMBL" id="UGS26850.1"/>
    </source>
</evidence>
<evidence type="ECO:0000259" key="7">
    <source>
        <dbReference type="Pfam" id="PF04542"/>
    </source>
</evidence>
<gene>
    <name evidence="9" type="ORF">K8F61_01050</name>
</gene>
<dbReference type="InterPro" id="IPR036388">
    <property type="entry name" value="WH-like_DNA-bd_sf"/>
</dbReference>
<dbReference type="Pfam" id="PF04542">
    <property type="entry name" value="Sigma70_r2"/>
    <property type="match status" value="1"/>
</dbReference>
<keyword evidence="4" id="KW-0238">DNA-binding</keyword>
<dbReference type="InterPro" id="IPR013324">
    <property type="entry name" value="RNA_pol_sigma_r3/r4-like"/>
</dbReference>
<dbReference type="SUPFAM" id="SSF88659">
    <property type="entry name" value="Sigma3 and sigma4 domains of RNA polymerase sigma factors"/>
    <property type="match status" value="1"/>
</dbReference>
<dbReference type="NCBIfam" id="NF007227">
    <property type="entry name" value="PRK09645.1"/>
    <property type="match status" value="1"/>
</dbReference>
<dbReference type="Gene3D" id="1.10.1740.10">
    <property type="match status" value="1"/>
</dbReference>
<evidence type="ECO:0000313" key="10">
    <source>
        <dbReference type="Proteomes" id="UP001199642"/>
    </source>
</evidence>
<protein>
    <submittedName>
        <fullName evidence="9">Sigma-70 family RNA polymerase sigma factor</fullName>
    </submittedName>
</protein>
<dbReference type="Gene3D" id="1.10.10.10">
    <property type="entry name" value="Winged helix-like DNA-binding domain superfamily/Winged helix DNA-binding domain"/>
    <property type="match status" value="1"/>
</dbReference>
<proteinExistence type="inferred from homology"/>
<organism evidence="9 10">
    <name type="scientific">Microbacterium resistens</name>
    <dbReference type="NCBI Taxonomy" id="156977"/>
    <lineage>
        <taxon>Bacteria</taxon>
        <taxon>Bacillati</taxon>
        <taxon>Actinomycetota</taxon>
        <taxon>Actinomycetes</taxon>
        <taxon>Micrococcales</taxon>
        <taxon>Microbacteriaceae</taxon>
        <taxon>Microbacterium</taxon>
    </lineage>
</organism>
<sequence>MSAIAVSGVRTTAACTRSGCSGSPANEAVSSDVIASILRERRTPRPGSDEPPALPSRVHRGRRTVEDDEQLAALYDVHAGPIRRYVVHLTGNASSADDVVQETLLRAWRTPRILEQEAATSRAWMLTVARHLVIDEARSARRRHERAVPEVPEGTAPDDTDRLIDALLIEDALAALSAEHRAVIVAGYFGGRSVEEISGELGIPKGTVKSRMHYGLRALRLALQERGVTR</sequence>
<evidence type="ECO:0000256" key="1">
    <source>
        <dbReference type="ARBA" id="ARBA00010641"/>
    </source>
</evidence>
<name>A0ABY3RVA2_9MICO</name>
<dbReference type="CDD" id="cd06171">
    <property type="entry name" value="Sigma70_r4"/>
    <property type="match status" value="1"/>
</dbReference>
<evidence type="ECO:0000256" key="5">
    <source>
        <dbReference type="ARBA" id="ARBA00023163"/>
    </source>
</evidence>
<dbReference type="InterPro" id="IPR039425">
    <property type="entry name" value="RNA_pol_sigma-70-like"/>
</dbReference>
<dbReference type="InterPro" id="IPR013325">
    <property type="entry name" value="RNA_pol_sigma_r2"/>
</dbReference>